<comment type="caution">
    <text evidence="2">The sequence shown here is derived from an EMBL/GenBank/DDBJ whole genome shotgun (WGS) entry which is preliminary data.</text>
</comment>
<feature type="compositionally biased region" description="Basic and acidic residues" evidence="1">
    <location>
        <begin position="12"/>
        <end position="25"/>
    </location>
</feature>
<feature type="compositionally biased region" description="Basic residues" evidence="1">
    <location>
        <begin position="26"/>
        <end position="45"/>
    </location>
</feature>
<sequence>MLVLALFQEKERQEQGKRDGIEMREKKPRRESKRKTKSVFKRSKEKRKDWRRNDREKRRLPIANGHEWMPWQKRLLRHIYAQTVGREDVWTLKREVFSGMGVTGVIAGIMVGV</sequence>
<accession>A0A9D4LNI8</accession>
<proteinExistence type="predicted"/>
<reference evidence="2" key="1">
    <citation type="journal article" date="2019" name="bioRxiv">
        <title>The Genome of the Zebra Mussel, Dreissena polymorpha: A Resource for Invasive Species Research.</title>
        <authorList>
            <person name="McCartney M.A."/>
            <person name="Auch B."/>
            <person name="Kono T."/>
            <person name="Mallez S."/>
            <person name="Zhang Y."/>
            <person name="Obille A."/>
            <person name="Becker A."/>
            <person name="Abrahante J.E."/>
            <person name="Garbe J."/>
            <person name="Badalamenti J.P."/>
            <person name="Herman A."/>
            <person name="Mangelson H."/>
            <person name="Liachko I."/>
            <person name="Sullivan S."/>
            <person name="Sone E.D."/>
            <person name="Koren S."/>
            <person name="Silverstein K.A.T."/>
            <person name="Beckman K.B."/>
            <person name="Gohl D.M."/>
        </authorList>
    </citation>
    <scope>NUCLEOTIDE SEQUENCE</scope>
    <source>
        <strain evidence="2">Duluth1</strain>
        <tissue evidence="2">Whole animal</tissue>
    </source>
</reference>
<dbReference type="Proteomes" id="UP000828390">
    <property type="component" value="Unassembled WGS sequence"/>
</dbReference>
<feature type="region of interest" description="Disordered" evidence="1">
    <location>
        <begin position="12"/>
        <end position="56"/>
    </location>
</feature>
<name>A0A9D4LNI8_DREPO</name>
<evidence type="ECO:0000313" key="3">
    <source>
        <dbReference type="Proteomes" id="UP000828390"/>
    </source>
</evidence>
<feature type="compositionally biased region" description="Basic and acidic residues" evidence="1">
    <location>
        <begin position="46"/>
        <end position="56"/>
    </location>
</feature>
<evidence type="ECO:0000313" key="2">
    <source>
        <dbReference type="EMBL" id="KAH3860853.1"/>
    </source>
</evidence>
<dbReference type="AlphaFoldDB" id="A0A9D4LNI8"/>
<gene>
    <name evidence="2" type="ORF">DPMN_023776</name>
</gene>
<organism evidence="2 3">
    <name type="scientific">Dreissena polymorpha</name>
    <name type="common">Zebra mussel</name>
    <name type="synonym">Mytilus polymorpha</name>
    <dbReference type="NCBI Taxonomy" id="45954"/>
    <lineage>
        <taxon>Eukaryota</taxon>
        <taxon>Metazoa</taxon>
        <taxon>Spiralia</taxon>
        <taxon>Lophotrochozoa</taxon>
        <taxon>Mollusca</taxon>
        <taxon>Bivalvia</taxon>
        <taxon>Autobranchia</taxon>
        <taxon>Heteroconchia</taxon>
        <taxon>Euheterodonta</taxon>
        <taxon>Imparidentia</taxon>
        <taxon>Neoheterodontei</taxon>
        <taxon>Myida</taxon>
        <taxon>Dreissenoidea</taxon>
        <taxon>Dreissenidae</taxon>
        <taxon>Dreissena</taxon>
    </lineage>
</organism>
<protein>
    <submittedName>
        <fullName evidence="2">Uncharacterized protein</fullName>
    </submittedName>
</protein>
<reference evidence="2" key="2">
    <citation type="submission" date="2020-11" db="EMBL/GenBank/DDBJ databases">
        <authorList>
            <person name="McCartney M.A."/>
            <person name="Auch B."/>
            <person name="Kono T."/>
            <person name="Mallez S."/>
            <person name="Becker A."/>
            <person name="Gohl D.M."/>
            <person name="Silverstein K.A.T."/>
            <person name="Koren S."/>
            <person name="Bechman K.B."/>
            <person name="Herman A."/>
            <person name="Abrahante J.E."/>
            <person name="Garbe J."/>
        </authorList>
    </citation>
    <scope>NUCLEOTIDE SEQUENCE</scope>
    <source>
        <strain evidence="2">Duluth1</strain>
        <tissue evidence="2">Whole animal</tissue>
    </source>
</reference>
<evidence type="ECO:0000256" key="1">
    <source>
        <dbReference type="SAM" id="MobiDB-lite"/>
    </source>
</evidence>
<keyword evidence="3" id="KW-1185">Reference proteome</keyword>
<dbReference type="EMBL" id="JAIWYP010000002">
    <property type="protein sequence ID" value="KAH3860853.1"/>
    <property type="molecule type" value="Genomic_DNA"/>
</dbReference>